<keyword evidence="2" id="KW-1185">Reference proteome</keyword>
<feature type="non-terminal residue" evidence="1">
    <location>
        <position position="1"/>
    </location>
</feature>
<gene>
    <name evidence="1" type="ORF">BS47DRAFT_1248305</name>
</gene>
<dbReference type="PANTHER" id="PTHR28139">
    <property type="entry name" value="UPF0768 PROTEIN YBL029C-A"/>
    <property type="match status" value="1"/>
</dbReference>
<organism evidence="1 2">
    <name type="scientific">Hydnum rufescens UP504</name>
    <dbReference type="NCBI Taxonomy" id="1448309"/>
    <lineage>
        <taxon>Eukaryota</taxon>
        <taxon>Fungi</taxon>
        <taxon>Dikarya</taxon>
        <taxon>Basidiomycota</taxon>
        <taxon>Agaricomycotina</taxon>
        <taxon>Agaricomycetes</taxon>
        <taxon>Cantharellales</taxon>
        <taxon>Hydnaceae</taxon>
        <taxon>Hydnum</taxon>
    </lineage>
</organism>
<name>A0A9P6B5V7_9AGAM</name>
<evidence type="ECO:0000313" key="2">
    <source>
        <dbReference type="Proteomes" id="UP000886523"/>
    </source>
</evidence>
<dbReference type="AlphaFoldDB" id="A0A9P6B5V7"/>
<dbReference type="EMBL" id="MU128926">
    <property type="protein sequence ID" value="KAF9518284.1"/>
    <property type="molecule type" value="Genomic_DNA"/>
</dbReference>
<dbReference type="PANTHER" id="PTHR28139:SF1">
    <property type="entry name" value="UPF0768 PROTEIN YBL029C-A"/>
    <property type="match status" value="1"/>
</dbReference>
<accession>A0A9P6B5V7</accession>
<reference evidence="1" key="1">
    <citation type="journal article" date="2020" name="Nat. Commun.">
        <title>Large-scale genome sequencing of mycorrhizal fungi provides insights into the early evolution of symbiotic traits.</title>
        <authorList>
            <person name="Miyauchi S."/>
            <person name="Kiss E."/>
            <person name="Kuo A."/>
            <person name="Drula E."/>
            <person name="Kohler A."/>
            <person name="Sanchez-Garcia M."/>
            <person name="Morin E."/>
            <person name="Andreopoulos B."/>
            <person name="Barry K.W."/>
            <person name="Bonito G."/>
            <person name="Buee M."/>
            <person name="Carver A."/>
            <person name="Chen C."/>
            <person name="Cichocki N."/>
            <person name="Clum A."/>
            <person name="Culley D."/>
            <person name="Crous P.W."/>
            <person name="Fauchery L."/>
            <person name="Girlanda M."/>
            <person name="Hayes R.D."/>
            <person name="Keri Z."/>
            <person name="LaButti K."/>
            <person name="Lipzen A."/>
            <person name="Lombard V."/>
            <person name="Magnuson J."/>
            <person name="Maillard F."/>
            <person name="Murat C."/>
            <person name="Nolan M."/>
            <person name="Ohm R.A."/>
            <person name="Pangilinan J."/>
            <person name="Pereira M.F."/>
            <person name="Perotto S."/>
            <person name="Peter M."/>
            <person name="Pfister S."/>
            <person name="Riley R."/>
            <person name="Sitrit Y."/>
            <person name="Stielow J.B."/>
            <person name="Szollosi G."/>
            <person name="Zifcakova L."/>
            <person name="Stursova M."/>
            <person name="Spatafora J.W."/>
            <person name="Tedersoo L."/>
            <person name="Vaario L.M."/>
            <person name="Yamada A."/>
            <person name="Yan M."/>
            <person name="Wang P."/>
            <person name="Xu J."/>
            <person name="Bruns T."/>
            <person name="Baldrian P."/>
            <person name="Vilgalys R."/>
            <person name="Dunand C."/>
            <person name="Henrissat B."/>
            <person name="Grigoriev I.V."/>
            <person name="Hibbett D."/>
            <person name="Nagy L.G."/>
            <person name="Martin F.M."/>
        </authorList>
    </citation>
    <scope>NUCLEOTIDE SEQUENCE</scope>
    <source>
        <strain evidence="1">UP504</strain>
    </source>
</reference>
<evidence type="ECO:0000313" key="1">
    <source>
        <dbReference type="EMBL" id="KAF9518284.1"/>
    </source>
</evidence>
<dbReference type="Proteomes" id="UP000886523">
    <property type="component" value="Unassembled WGS sequence"/>
</dbReference>
<evidence type="ECO:0008006" key="3">
    <source>
        <dbReference type="Google" id="ProtNLM"/>
    </source>
</evidence>
<protein>
    <recommendedName>
        <fullName evidence="3">Zinc-ribbon 15 domain-containing protein</fullName>
    </recommendedName>
</protein>
<feature type="non-terminal residue" evidence="1">
    <location>
        <position position="50"/>
    </location>
</feature>
<dbReference type="OrthoDB" id="5545479at2759"/>
<comment type="caution">
    <text evidence="1">The sequence shown here is derived from an EMBL/GenBank/DDBJ whole genome shotgun (WGS) entry which is preliminary data.</text>
</comment>
<sequence length="50" mass="5751">KICPRCHNAAVFPAKSREWFEVCFVPLVPMSSKQIWLCGICNWEINRGQG</sequence>
<proteinExistence type="predicted"/>